<evidence type="ECO:0000313" key="2">
    <source>
        <dbReference type="Proteomes" id="UP001153332"/>
    </source>
</evidence>
<sequence>MNFEVVLANGTIINANQTANADLWQALKGGSNNFGIVTRFDMEAIPSPDVFSDTRFLSFDYVDAMVDAVVGFADSDESIVDDAFFMFVSHETTFSPDIFTAGVHVNTQGITNSNTPFDEVKALPTLTNITTVENIAEAAFASQVQSGTWNYGLTLTFNNDPRIAHLCVELHTELVESLKTLMAPEDFFTQMFLQPLPSYRWPLGEAHGGNVLGLDNLTNNALLFTAGVGIFTDDAPADAAHAQLKAMAAKIVDFAKSVQGDMDFIYLNYADSDQSPLSTYGAANIKLMKDVAAKYDPTGVFQTLIPGGYKISQVD</sequence>
<name>A0ACC2J209_9PEZI</name>
<protein>
    <submittedName>
        <fullName evidence="1">Uncharacterized protein</fullName>
    </submittedName>
</protein>
<evidence type="ECO:0000313" key="1">
    <source>
        <dbReference type="EMBL" id="KAJ8121465.1"/>
    </source>
</evidence>
<comment type="caution">
    <text evidence="1">The sequence shown here is derived from an EMBL/GenBank/DDBJ whole genome shotgun (WGS) entry which is preliminary data.</text>
</comment>
<gene>
    <name evidence="1" type="ORF">O1611_g10095</name>
</gene>
<accession>A0ACC2J209</accession>
<proteinExistence type="predicted"/>
<dbReference type="Proteomes" id="UP001153332">
    <property type="component" value="Unassembled WGS sequence"/>
</dbReference>
<keyword evidence="2" id="KW-1185">Reference proteome</keyword>
<organism evidence="1 2">
    <name type="scientific">Lasiodiplodia mahajangana</name>
    <dbReference type="NCBI Taxonomy" id="1108764"/>
    <lineage>
        <taxon>Eukaryota</taxon>
        <taxon>Fungi</taxon>
        <taxon>Dikarya</taxon>
        <taxon>Ascomycota</taxon>
        <taxon>Pezizomycotina</taxon>
        <taxon>Dothideomycetes</taxon>
        <taxon>Dothideomycetes incertae sedis</taxon>
        <taxon>Botryosphaeriales</taxon>
        <taxon>Botryosphaeriaceae</taxon>
        <taxon>Lasiodiplodia</taxon>
    </lineage>
</organism>
<reference evidence="1" key="1">
    <citation type="submission" date="2022-12" db="EMBL/GenBank/DDBJ databases">
        <title>Genome Sequence of Lasiodiplodia mahajangana.</title>
        <authorList>
            <person name="Buettner E."/>
        </authorList>
    </citation>
    <scope>NUCLEOTIDE SEQUENCE</scope>
    <source>
        <strain evidence="1">VT137</strain>
    </source>
</reference>
<dbReference type="EMBL" id="JAPUUL010003811">
    <property type="protein sequence ID" value="KAJ8121465.1"/>
    <property type="molecule type" value="Genomic_DNA"/>
</dbReference>